<comment type="similarity">
    <text evidence="6">Belongs to the ThrE exporter (TC 2.A.79) family.</text>
</comment>
<feature type="transmembrane region" description="Helical" evidence="7">
    <location>
        <begin position="323"/>
        <end position="342"/>
    </location>
</feature>
<feature type="transmembrane region" description="Helical" evidence="7">
    <location>
        <begin position="128"/>
        <end position="154"/>
    </location>
</feature>
<reference evidence="11" key="1">
    <citation type="submission" date="2018-09" db="EMBL/GenBank/DDBJ databases">
        <authorList>
            <person name="Zhu H."/>
        </authorList>
    </citation>
    <scope>NUCLEOTIDE SEQUENCE [LARGE SCALE GENOMIC DNA]</scope>
    <source>
        <strain evidence="11">K1W22B-1</strain>
    </source>
</reference>
<comment type="caution">
    <text evidence="10">The sequence shown here is derived from an EMBL/GenBank/DDBJ whole genome shotgun (WGS) entry which is preliminary data.</text>
</comment>
<feature type="transmembrane region" description="Helical" evidence="7">
    <location>
        <begin position="349"/>
        <end position="370"/>
    </location>
</feature>
<evidence type="ECO:0000256" key="3">
    <source>
        <dbReference type="ARBA" id="ARBA00022692"/>
    </source>
</evidence>
<accession>A0A3A5H6I0</accession>
<dbReference type="PANTHER" id="PTHR34390">
    <property type="entry name" value="UPF0442 PROTEIN YJJB-RELATED"/>
    <property type="match status" value="1"/>
</dbReference>
<dbReference type="GO" id="GO:0005886">
    <property type="term" value="C:plasma membrane"/>
    <property type="evidence" value="ECO:0007669"/>
    <property type="project" value="UniProtKB-SubCell"/>
</dbReference>
<dbReference type="OrthoDB" id="9763957at2"/>
<keyword evidence="2" id="KW-1003">Cell membrane</keyword>
<name>A0A3A5H6I0_9ACTN</name>
<dbReference type="GO" id="GO:0015744">
    <property type="term" value="P:succinate transport"/>
    <property type="evidence" value="ECO:0007669"/>
    <property type="project" value="TreeGrafter"/>
</dbReference>
<feature type="domain" description="Threonine/Serine exporter ThrE" evidence="9">
    <location>
        <begin position="279"/>
        <end position="405"/>
    </location>
</feature>
<evidence type="ECO:0000259" key="8">
    <source>
        <dbReference type="Pfam" id="PF06738"/>
    </source>
</evidence>
<dbReference type="InterPro" id="IPR024528">
    <property type="entry name" value="ThrE_2"/>
</dbReference>
<proteinExistence type="inferred from homology"/>
<evidence type="ECO:0000256" key="4">
    <source>
        <dbReference type="ARBA" id="ARBA00022989"/>
    </source>
</evidence>
<keyword evidence="11" id="KW-1185">Reference proteome</keyword>
<feature type="transmembrane region" description="Helical" evidence="7">
    <location>
        <begin position="269"/>
        <end position="291"/>
    </location>
</feature>
<dbReference type="AlphaFoldDB" id="A0A3A5H6I0"/>
<keyword evidence="5 7" id="KW-0472">Membrane</keyword>
<feature type="transmembrane region" description="Helical" evidence="7">
    <location>
        <begin position="382"/>
        <end position="408"/>
    </location>
</feature>
<evidence type="ECO:0000313" key="10">
    <source>
        <dbReference type="EMBL" id="RJS46263.1"/>
    </source>
</evidence>
<protein>
    <submittedName>
        <fullName evidence="10">Threonine/serine exporter family protein</fullName>
    </submittedName>
</protein>
<gene>
    <name evidence="10" type="ORF">D4739_08585</name>
</gene>
<evidence type="ECO:0000256" key="5">
    <source>
        <dbReference type="ARBA" id="ARBA00023136"/>
    </source>
</evidence>
<feature type="transmembrane region" description="Helical" evidence="7">
    <location>
        <begin position="298"/>
        <end position="317"/>
    </location>
</feature>
<organism evidence="10 11">
    <name type="scientific">Nocardioides cavernaquae</name>
    <dbReference type="NCBI Taxonomy" id="2321396"/>
    <lineage>
        <taxon>Bacteria</taxon>
        <taxon>Bacillati</taxon>
        <taxon>Actinomycetota</taxon>
        <taxon>Actinomycetes</taxon>
        <taxon>Propionibacteriales</taxon>
        <taxon>Nocardioidaceae</taxon>
        <taxon>Nocardioides</taxon>
    </lineage>
</organism>
<feature type="domain" description="Threonine/serine exporter-like N-terminal" evidence="8">
    <location>
        <begin position="12"/>
        <end position="253"/>
    </location>
</feature>
<sequence length="438" mass="45095">MSETRTLHLTMDLCLRVGELLLSSGAGAADVTATMQSVAHSLGLRNPVIDVTFTALSMGYHADPELPPLTLLRSVVHREIDYEDLTRVDHLVSQVLLGEVDVVAARATVARISSSGHRRKRWAVTTGWGVMCVGVALILGGGVAVCAIAFSAAVAIDRLQAFLSRRRLPSFYQQVAGGGLATLLGVLAAWAGLAVNPSLVVTANIVMLLSGVGFMGALQDCLSGFYVTGSARVMEALLSTAGLIAGVSGGLAVADVLNVDVGRISPGEGTWQAVTGIAIGSAIAAGAFAFSSYAPKRTVVPIGLVAAIALVIDNQIVSGGFGRTWGAAVAAFFVGVVAWSLSRWVKVPPLVVVVSAVVPLLPGLLIYRGLALLSEDAGDPAAGILALATAASVALALAAGVILGEYVAQPLSREARKLEGRLSGPRLVGPLRAKFRRV</sequence>
<dbReference type="RefSeq" id="WP_120060236.1">
    <property type="nucleotide sequence ID" value="NZ_QYRP01000002.1"/>
</dbReference>
<dbReference type="InterPro" id="IPR050539">
    <property type="entry name" value="ThrE_Dicarb/AminoAcid_Exp"/>
</dbReference>
<evidence type="ECO:0000256" key="1">
    <source>
        <dbReference type="ARBA" id="ARBA00004651"/>
    </source>
</evidence>
<keyword evidence="4 7" id="KW-1133">Transmembrane helix</keyword>
<comment type="subcellular location">
    <subcellularLocation>
        <location evidence="1">Cell membrane</location>
        <topology evidence="1">Multi-pass membrane protein</topology>
    </subcellularLocation>
</comment>
<feature type="transmembrane region" description="Helical" evidence="7">
    <location>
        <begin position="205"/>
        <end position="229"/>
    </location>
</feature>
<evidence type="ECO:0000256" key="6">
    <source>
        <dbReference type="ARBA" id="ARBA00034125"/>
    </source>
</evidence>
<evidence type="ECO:0000256" key="7">
    <source>
        <dbReference type="SAM" id="Phobius"/>
    </source>
</evidence>
<evidence type="ECO:0000256" key="2">
    <source>
        <dbReference type="ARBA" id="ARBA00022475"/>
    </source>
</evidence>
<dbReference type="InterPro" id="IPR010619">
    <property type="entry name" value="ThrE-like_N"/>
</dbReference>
<feature type="transmembrane region" description="Helical" evidence="7">
    <location>
        <begin position="236"/>
        <end position="257"/>
    </location>
</feature>
<dbReference type="GO" id="GO:0022857">
    <property type="term" value="F:transmembrane transporter activity"/>
    <property type="evidence" value="ECO:0007669"/>
    <property type="project" value="InterPro"/>
</dbReference>
<dbReference type="Pfam" id="PF12821">
    <property type="entry name" value="ThrE_2"/>
    <property type="match status" value="1"/>
</dbReference>
<feature type="transmembrane region" description="Helical" evidence="7">
    <location>
        <begin position="175"/>
        <end position="193"/>
    </location>
</feature>
<dbReference type="PANTHER" id="PTHR34390:SF2">
    <property type="entry name" value="SUCCINATE TRANSPORTER SUBUNIT YJJP-RELATED"/>
    <property type="match status" value="1"/>
</dbReference>
<keyword evidence="3 7" id="KW-0812">Transmembrane</keyword>
<dbReference type="Pfam" id="PF06738">
    <property type="entry name" value="ThrE"/>
    <property type="match status" value="1"/>
</dbReference>
<evidence type="ECO:0000259" key="9">
    <source>
        <dbReference type="Pfam" id="PF12821"/>
    </source>
</evidence>
<dbReference type="Proteomes" id="UP000276542">
    <property type="component" value="Unassembled WGS sequence"/>
</dbReference>
<dbReference type="EMBL" id="QYRP01000002">
    <property type="protein sequence ID" value="RJS46263.1"/>
    <property type="molecule type" value="Genomic_DNA"/>
</dbReference>
<evidence type="ECO:0000313" key="11">
    <source>
        <dbReference type="Proteomes" id="UP000276542"/>
    </source>
</evidence>